<dbReference type="GO" id="GO:0032153">
    <property type="term" value="C:cell division site"/>
    <property type="evidence" value="ECO:0007669"/>
    <property type="project" value="UniProtKB-UniRule"/>
</dbReference>
<dbReference type="HAMAP" id="MF_00911">
    <property type="entry name" value="FtsQ_subfam"/>
    <property type="match status" value="1"/>
</dbReference>
<keyword evidence="6 9" id="KW-1133">Transmembrane helix</keyword>
<dbReference type="Gene3D" id="3.10.20.310">
    <property type="entry name" value="membrane protein fhac"/>
    <property type="match status" value="1"/>
</dbReference>
<dbReference type="EMBL" id="FOSC01000006">
    <property type="protein sequence ID" value="SFJ84379.1"/>
    <property type="molecule type" value="Genomic_DNA"/>
</dbReference>
<dbReference type="Pfam" id="PF03799">
    <property type="entry name" value="FtsQ_DivIB_C"/>
    <property type="match status" value="1"/>
</dbReference>
<evidence type="ECO:0000313" key="11">
    <source>
        <dbReference type="EMBL" id="SFJ84379.1"/>
    </source>
</evidence>
<dbReference type="InterPro" id="IPR045335">
    <property type="entry name" value="FtsQ_C_sf"/>
</dbReference>
<evidence type="ECO:0000256" key="6">
    <source>
        <dbReference type="ARBA" id="ARBA00022989"/>
    </source>
</evidence>
<dbReference type="Gene3D" id="3.40.50.11690">
    <property type="entry name" value="Cell division protein FtsQ/DivIB"/>
    <property type="match status" value="1"/>
</dbReference>
<dbReference type="PANTHER" id="PTHR35851:SF1">
    <property type="entry name" value="CELL DIVISION PROTEIN FTSQ"/>
    <property type="match status" value="1"/>
</dbReference>
<keyword evidence="7 9" id="KW-0472">Membrane</keyword>
<dbReference type="InterPro" id="IPR013685">
    <property type="entry name" value="POTRA_FtsQ_type"/>
</dbReference>
<comment type="subunit">
    <text evidence="9">Part of a complex composed of FtsB, FtsL and FtsQ.</text>
</comment>
<evidence type="ECO:0000256" key="7">
    <source>
        <dbReference type="ARBA" id="ARBA00023136"/>
    </source>
</evidence>
<name>A0A1I3UNU8_9GAMM</name>
<dbReference type="GO" id="GO:0090529">
    <property type="term" value="P:cell septum assembly"/>
    <property type="evidence" value="ECO:0007669"/>
    <property type="project" value="InterPro"/>
</dbReference>
<evidence type="ECO:0000256" key="3">
    <source>
        <dbReference type="ARBA" id="ARBA00022519"/>
    </source>
</evidence>
<reference evidence="11 12" key="1">
    <citation type="submission" date="2016-10" db="EMBL/GenBank/DDBJ databases">
        <authorList>
            <person name="de Groot N.N."/>
        </authorList>
    </citation>
    <scope>NUCLEOTIDE SEQUENCE [LARGE SCALE GENOMIC DNA]</scope>
    <source>
        <strain evidence="11 12">IBRC-M 10445</strain>
    </source>
</reference>
<evidence type="ECO:0000256" key="9">
    <source>
        <dbReference type="HAMAP-Rule" id="MF_00911"/>
    </source>
</evidence>
<dbReference type="AlphaFoldDB" id="A0A1I3UNU8"/>
<dbReference type="InterPro" id="IPR005548">
    <property type="entry name" value="Cell_div_FtsQ/DivIB_C"/>
</dbReference>
<feature type="transmembrane region" description="Helical" evidence="9">
    <location>
        <begin position="44"/>
        <end position="64"/>
    </location>
</feature>
<evidence type="ECO:0000256" key="4">
    <source>
        <dbReference type="ARBA" id="ARBA00022618"/>
    </source>
</evidence>
<dbReference type="RefSeq" id="WP_091704322.1">
    <property type="nucleotide sequence ID" value="NZ_BMYN01000012.1"/>
</dbReference>
<gene>
    <name evidence="9" type="primary">ftsQ</name>
    <name evidence="11" type="ORF">SAMN05216429_106199</name>
</gene>
<evidence type="ECO:0000313" key="12">
    <source>
        <dbReference type="Proteomes" id="UP000199445"/>
    </source>
</evidence>
<dbReference type="InterPro" id="IPR026579">
    <property type="entry name" value="FtsQ"/>
</dbReference>
<dbReference type="PROSITE" id="PS51779">
    <property type="entry name" value="POTRA"/>
    <property type="match status" value="1"/>
</dbReference>
<keyword evidence="2 9" id="KW-1003">Cell membrane</keyword>
<comment type="subcellular location">
    <subcellularLocation>
        <location evidence="9">Cell inner membrane</location>
        <topology evidence="9">Single-pass type II membrane protein</topology>
    </subcellularLocation>
    <subcellularLocation>
        <location evidence="1">Membrane</location>
    </subcellularLocation>
    <text evidence="9">Localizes to the division septum.</text>
</comment>
<evidence type="ECO:0000256" key="5">
    <source>
        <dbReference type="ARBA" id="ARBA00022692"/>
    </source>
</evidence>
<evidence type="ECO:0000256" key="2">
    <source>
        <dbReference type="ARBA" id="ARBA00022475"/>
    </source>
</evidence>
<dbReference type="OrthoDB" id="9790370at2"/>
<dbReference type="PANTHER" id="PTHR35851">
    <property type="entry name" value="CELL DIVISION PROTEIN FTSQ"/>
    <property type="match status" value="1"/>
</dbReference>
<dbReference type="Pfam" id="PF08478">
    <property type="entry name" value="POTRA_1"/>
    <property type="match status" value="1"/>
</dbReference>
<evidence type="ECO:0000256" key="1">
    <source>
        <dbReference type="ARBA" id="ARBA00004370"/>
    </source>
</evidence>
<dbReference type="InterPro" id="IPR034746">
    <property type="entry name" value="POTRA"/>
</dbReference>
<protein>
    <recommendedName>
        <fullName evidence="9">Cell division protein FtsQ</fullName>
    </recommendedName>
</protein>
<sequence>MLTTLLVRTRSVPPDPPKRRGATSLGPEPDRFGLLKAVLAAVPWLQVGIGVTVVLLAAMMPWAVDRVLTAMDQQIMAVDVRGEFVGESRVALERAAGAWVGESYFATDLEEIKAELEQRPWVASAAVRRVWPGRLEIDIREKKPLAYWTNGRLVSRSGEVFAPRNPEAAGRLPHLAGPDERVREVIAMARTMSEQLVGYGLGFQGLTLEDRGAWTLKLNNGIEVVLGRDQVDTRFQRFITVYENRLASRLDEVSRVDARYSNGVAVQWKTDVASAAPKS</sequence>
<dbReference type="Proteomes" id="UP000199445">
    <property type="component" value="Unassembled WGS sequence"/>
</dbReference>
<keyword evidence="4 9" id="KW-0132">Cell division</keyword>
<accession>A0A1I3UNU8</accession>
<dbReference type="GO" id="GO:0005886">
    <property type="term" value="C:plasma membrane"/>
    <property type="evidence" value="ECO:0007669"/>
    <property type="project" value="UniProtKB-SubCell"/>
</dbReference>
<keyword evidence="3 9" id="KW-0997">Cell inner membrane</keyword>
<organism evidence="11 12">
    <name type="scientific">Marinobacter persicus</name>
    <dbReference type="NCBI Taxonomy" id="930118"/>
    <lineage>
        <taxon>Bacteria</taxon>
        <taxon>Pseudomonadati</taxon>
        <taxon>Pseudomonadota</taxon>
        <taxon>Gammaproteobacteria</taxon>
        <taxon>Pseudomonadales</taxon>
        <taxon>Marinobacteraceae</taxon>
        <taxon>Marinobacter</taxon>
    </lineage>
</organism>
<feature type="domain" description="POTRA" evidence="10">
    <location>
        <begin position="73"/>
        <end position="142"/>
    </location>
</feature>
<keyword evidence="12" id="KW-1185">Reference proteome</keyword>
<evidence type="ECO:0000256" key="8">
    <source>
        <dbReference type="ARBA" id="ARBA00023306"/>
    </source>
</evidence>
<comment type="function">
    <text evidence="9">Essential cell division protein. May link together the upstream cell division proteins, which are predominantly cytoplasmic, with the downstream cell division proteins, which are predominantly periplasmic. May control correct divisome assembly.</text>
</comment>
<keyword evidence="8 9" id="KW-0131">Cell cycle</keyword>
<comment type="similarity">
    <text evidence="9">Belongs to the FtsQ/DivIB family. FtsQ subfamily.</text>
</comment>
<dbReference type="GO" id="GO:0043093">
    <property type="term" value="P:FtsZ-dependent cytokinesis"/>
    <property type="evidence" value="ECO:0007669"/>
    <property type="project" value="UniProtKB-UniRule"/>
</dbReference>
<keyword evidence="5 9" id="KW-0812">Transmembrane</keyword>
<proteinExistence type="inferred from homology"/>
<evidence type="ECO:0000259" key="10">
    <source>
        <dbReference type="PROSITE" id="PS51779"/>
    </source>
</evidence>